<dbReference type="GO" id="GO:1990281">
    <property type="term" value="C:efflux pump complex"/>
    <property type="evidence" value="ECO:0007669"/>
    <property type="project" value="TreeGrafter"/>
</dbReference>
<protein>
    <submittedName>
        <fullName evidence="10">TolC family protein</fullName>
    </submittedName>
</protein>
<evidence type="ECO:0000256" key="5">
    <source>
        <dbReference type="ARBA" id="ARBA00022692"/>
    </source>
</evidence>
<evidence type="ECO:0000256" key="4">
    <source>
        <dbReference type="ARBA" id="ARBA00022452"/>
    </source>
</evidence>
<keyword evidence="4" id="KW-1134">Transmembrane beta strand</keyword>
<dbReference type="PANTHER" id="PTHR30026:SF20">
    <property type="entry name" value="OUTER MEMBRANE PROTEIN TOLC"/>
    <property type="match status" value="1"/>
</dbReference>
<evidence type="ECO:0000256" key="3">
    <source>
        <dbReference type="ARBA" id="ARBA00022448"/>
    </source>
</evidence>
<keyword evidence="11" id="KW-1185">Reference proteome</keyword>
<gene>
    <name evidence="10" type="ORF">GWK10_13585</name>
</gene>
<keyword evidence="8" id="KW-0175">Coiled coil</keyword>
<name>A0A6M0CX00_9FLAO</name>
<evidence type="ECO:0000256" key="2">
    <source>
        <dbReference type="ARBA" id="ARBA00007613"/>
    </source>
</evidence>
<evidence type="ECO:0000256" key="7">
    <source>
        <dbReference type="ARBA" id="ARBA00023237"/>
    </source>
</evidence>
<dbReference type="SUPFAM" id="SSF56954">
    <property type="entry name" value="Outer membrane efflux proteins (OEP)"/>
    <property type="match status" value="1"/>
</dbReference>
<evidence type="ECO:0000256" key="8">
    <source>
        <dbReference type="SAM" id="Coils"/>
    </source>
</evidence>
<dbReference type="GO" id="GO:0009279">
    <property type="term" value="C:cell outer membrane"/>
    <property type="evidence" value="ECO:0007669"/>
    <property type="project" value="UniProtKB-SubCell"/>
</dbReference>
<evidence type="ECO:0000256" key="9">
    <source>
        <dbReference type="SAM" id="SignalP"/>
    </source>
</evidence>
<sequence length="482" mass="53789">MKIKLIGAGLALSLTMTIQAQVKKWTLRECVDYAIENNITVKQSELNVEGAEVDKKGAVGNFLPSLNASASHSWNIGLNQNITTGLLENLTTQFTSARMDLGVNVFGGLQNVNRLHRANLAILSNQYQLDDIKDDIRLLVANSYLQVVFNRESLKVQNAQFESTRQDLERTKELVDSGVVPKGDLLEIEATAATLEQSIVNAENALRLSKISLAQALLITDYENFDISDDDYLVPTTVIFDNDPKSIYEKALTFRNDIKVSEMAVQIAEKDVKIAKGGMLPSLDAFYSYDTRASNNDIRVGTDLTVDPTNPTQTIGTVEGTGQNVITPNFIASPITEKADPYFDQFSRNDGHRFGASLSIPILNGFRSRNSVKRSEIALKRAKFNFEQEKLNLETTVNQAYNDALGAGKAFEAAQKTLQARQTAFEYSQERFNVGLLNSFDFNQTKQRLIQAEAEVVRTKYNYIFLTKVLEFYFGIPITDIR</sequence>
<feature type="signal peptide" evidence="9">
    <location>
        <begin position="1"/>
        <end position="20"/>
    </location>
</feature>
<keyword evidence="7" id="KW-0998">Cell outer membrane</keyword>
<organism evidence="10 11">
    <name type="scientific">Spongiivirga citrea</name>
    <dbReference type="NCBI Taxonomy" id="1481457"/>
    <lineage>
        <taxon>Bacteria</taxon>
        <taxon>Pseudomonadati</taxon>
        <taxon>Bacteroidota</taxon>
        <taxon>Flavobacteriia</taxon>
        <taxon>Flavobacteriales</taxon>
        <taxon>Flavobacteriaceae</taxon>
        <taxon>Spongiivirga</taxon>
    </lineage>
</organism>
<evidence type="ECO:0000256" key="6">
    <source>
        <dbReference type="ARBA" id="ARBA00023136"/>
    </source>
</evidence>
<keyword evidence="9" id="KW-0732">Signal</keyword>
<dbReference type="GO" id="GO:0015288">
    <property type="term" value="F:porin activity"/>
    <property type="evidence" value="ECO:0007669"/>
    <property type="project" value="TreeGrafter"/>
</dbReference>
<dbReference type="PANTHER" id="PTHR30026">
    <property type="entry name" value="OUTER MEMBRANE PROTEIN TOLC"/>
    <property type="match status" value="1"/>
</dbReference>
<keyword evidence="5" id="KW-0812">Transmembrane</keyword>
<evidence type="ECO:0000256" key="1">
    <source>
        <dbReference type="ARBA" id="ARBA00004442"/>
    </source>
</evidence>
<dbReference type="EMBL" id="JAABOQ010000005">
    <property type="protein sequence ID" value="NER18250.1"/>
    <property type="molecule type" value="Genomic_DNA"/>
</dbReference>
<reference evidence="10 11" key="1">
    <citation type="submission" date="2020-01" db="EMBL/GenBank/DDBJ databases">
        <title>Spongiivirga citrea KCTC 32990T.</title>
        <authorList>
            <person name="Wang G."/>
        </authorList>
    </citation>
    <scope>NUCLEOTIDE SEQUENCE [LARGE SCALE GENOMIC DNA]</scope>
    <source>
        <strain evidence="10 11">KCTC 32990</strain>
    </source>
</reference>
<dbReference type="Gene3D" id="1.20.1600.10">
    <property type="entry name" value="Outer membrane efflux proteins (OEP)"/>
    <property type="match status" value="1"/>
</dbReference>
<feature type="coiled-coil region" evidence="8">
    <location>
        <begin position="151"/>
        <end position="205"/>
    </location>
</feature>
<comment type="caution">
    <text evidence="10">The sequence shown here is derived from an EMBL/GenBank/DDBJ whole genome shotgun (WGS) entry which is preliminary data.</text>
</comment>
<evidence type="ECO:0000313" key="10">
    <source>
        <dbReference type="EMBL" id="NER18250.1"/>
    </source>
</evidence>
<dbReference type="RefSeq" id="WP_164032925.1">
    <property type="nucleotide sequence ID" value="NZ_JAABOQ010000005.1"/>
</dbReference>
<dbReference type="Pfam" id="PF02321">
    <property type="entry name" value="OEP"/>
    <property type="match status" value="2"/>
</dbReference>
<accession>A0A6M0CX00</accession>
<dbReference type="InterPro" id="IPR003423">
    <property type="entry name" value="OMP_efflux"/>
</dbReference>
<proteinExistence type="inferred from homology"/>
<dbReference type="Proteomes" id="UP000474296">
    <property type="component" value="Unassembled WGS sequence"/>
</dbReference>
<comment type="subcellular location">
    <subcellularLocation>
        <location evidence="1">Cell outer membrane</location>
    </subcellularLocation>
</comment>
<dbReference type="InterPro" id="IPR051906">
    <property type="entry name" value="TolC-like"/>
</dbReference>
<dbReference type="AlphaFoldDB" id="A0A6M0CX00"/>
<keyword evidence="6" id="KW-0472">Membrane</keyword>
<keyword evidence="3" id="KW-0813">Transport</keyword>
<dbReference type="GO" id="GO:0015562">
    <property type="term" value="F:efflux transmembrane transporter activity"/>
    <property type="evidence" value="ECO:0007669"/>
    <property type="project" value="InterPro"/>
</dbReference>
<comment type="similarity">
    <text evidence="2">Belongs to the outer membrane factor (OMF) (TC 1.B.17) family.</text>
</comment>
<evidence type="ECO:0000313" key="11">
    <source>
        <dbReference type="Proteomes" id="UP000474296"/>
    </source>
</evidence>
<feature type="chain" id="PRO_5026755576" evidence="9">
    <location>
        <begin position="21"/>
        <end position="482"/>
    </location>
</feature>